<evidence type="ECO:0000259" key="4">
    <source>
        <dbReference type="PROSITE" id="PS50850"/>
    </source>
</evidence>
<proteinExistence type="inferred from homology"/>
<feature type="transmembrane region" description="Helical" evidence="3">
    <location>
        <begin position="370"/>
        <end position="391"/>
    </location>
</feature>
<feature type="transmembrane region" description="Helical" evidence="3">
    <location>
        <begin position="81"/>
        <end position="97"/>
    </location>
</feature>
<evidence type="ECO:0000313" key="6">
    <source>
        <dbReference type="Proteomes" id="UP000094801"/>
    </source>
</evidence>
<evidence type="ECO:0000313" key="5">
    <source>
        <dbReference type="EMBL" id="ODV86349.1"/>
    </source>
</evidence>
<dbReference type="PROSITE" id="PS50850">
    <property type="entry name" value="MFS"/>
    <property type="match status" value="1"/>
</dbReference>
<feature type="transmembrane region" description="Helical" evidence="3">
    <location>
        <begin position="274"/>
        <end position="292"/>
    </location>
</feature>
<gene>
    <name evidence="5" type="ORF">CANARDRAFT_180678</name>
</gene>
<dbReference type="PANTHER" id="PTHR11360">
    <property type="entry name" value="MONOCARBOXYLATE TRANSPORTER"/>
    <property type="match status" value="1"/>
</dbReference>
<feature type="transmembrane region" description="Helical" evidence="3">
    <location>
        <begin position="53"/>
        <end position="74"/>
    </location>
</feature>
<feature type="transmembrane region" description="Helical" evidence="3">
    <location>
        <begin position="239"/>
        <end position="262"/>
    </location>
</feature>
<name>A0A1E4T3L6_9ASCO</name>
<dbReference type="InterPro" id="IPR050327">
    <property type="entry name" value="Proton-linked_MCT"/>
</dbReference>
<keyword evidence="3" id="KW-0812">Transmembrane</keyword>
<protein>
    <recommendedName>
        <fullName evidence="4">Major facilitator superfamily (MFS) profile domain-containing protein</fullName>
    </recommendedName>
</protein>
<sequence>VSDYPDGGLRAYSVVLGSFLGLTVDFGLVNSIGTVQSYLNLHQFQSKSTSVTSLIFSIFLFVTYASIIFSGAMFDELGARIPMIIGTVLFCVGFFAAGSCTTIGSFVVAFSLICGLGVGMLAGPLTGAVSHWFLKNRAKAFGLCTLGGSCGGILFPMVLNRLYEKMGFENAMRIVSAISAALLIASTALITERKSIRALDQSTIEEVSGERISLRLFLLKTWSLTKNSVDLSSLKDAKFLFCVLGSSFSELALLCSLTYFASYVTYIGYSETKANTVVTIINTVGIAGRYIPNVFADRIGCYNVMAVMVLFTALTGLCIWLGWSIKTNTISSVYAFAVMYGFFSSSALSLAPSCVGAISPTRDFGKRYGTMSLITGVFILVGLTIGGVIIGHESLETYRNFSIYTGVISLTGFLMFYCSRYCQVGFRFLR</sequence>
<feature type="transmembrane region" description="Helical" evidence="3">
    <location>
        <begin position="335"/>
        <end position="358"/>
    </location>
</feature>
<keyword evidence="3" id="KW-1133">Transmembrane helix</keyword>
<dbReference type="PANTHER" id="PTHR11360:SF177">
    <property type="entry name" value="RIBOFLAVIN TRANSPORTER MCH5"/>
    <property type="match status" value="1"/>
</dbReference>
<dbReference type="Gene3D" id="1.20.1250.20">
    <property type="entry name" value="MFS general substrate transporter like domains"/>
    <property type="match status" value="2"/>
</dbReference>
<dbReference type="GO" id="GO:0016020">
    <property type="term" value="C:membrane"/>
    <property type="evidence" value="ECO:0007669"/>
    <property type="project" value="UniProtKB-SubCell"/>
</dbReference>
<dbReference type="InterPro" id="IPR036259">
    <property type="entry name" value="MFS_trans_sf"/>
</dbReference>
<feature type="non-terminal residue" evidence="5">
    <location>
        <position position="430"/>
    </location>
</feature>
<comment type="subcellular location">
    <subcellularLocation>
        <location evidence="1">Membrane</location>
        <topology evidence="1">Multi-pass membrane protein</topology>
    </subcellularLocation>
</comment>
<feature type="transmembrane region" description="Helical" evidence="3">
    <location>
        <begin position="140"/>
        <end position="159"/>
    </location>
</feature>
<feature type="transmembrane region" description="Helical" evidence="3">
    <location>
        <begin position="12"/>
        <end position="33"/>
    </location>
</feature>
<dbReference type="Pfam" id="PF07690">
    <property type="entry name" value="MFS_1"/>
    <property type="match status" value="1"/>
</dbReference>
<keyword evidence="3" id="KW-0472">Membrane</keyword>
<feature type="transmembrane region" description="Helical" evidence="3">
    <location>
        <begin position="171"/>
        <end position="191"/>
    </location>
</feature>
<dbReference type="Proteomes" id="UP000094801">
    <property type="component" value="Unassembled WGS sequence"/>
</dbReference>
<organism evidence="5 6">
    <name type="scientific">[Candida] arabinofermentans NRRL YB-2248</name>
    <dbReference type="NCBI Taxonomy" id="983967"/>
    <lineage>
        <taxon>Eukaryota</taxon>
        <taxon>Fungi</taxon>
        <taxon>Dikarya</taxon>
        <taxon>Ascomycota</taxon>
        <taxon>Saccharomycotina</taxon>
        <taxon>Pichiomycetes</taxon>
        <taxon>Pichiales</taxon>
        <taxon>Pichiaceae</taxon>
        <taxon>Ogataea</taxon>
        <taxon>Ogataea/Candida clade</taxon>
    </lineage>
</organism>
<feature type="transmembrane region" description="Helical" evidence="3">
    <location>
        <begin position="103"/>
        <end position="128"/>
    </location>
</feature>
<evidence type="ECO:0000256" key="3">
    <source>
        <dbReference type="SAM" id="Phobius"/>
    </source>
</evidence>
<feature type="non-terminal residue" evidence="5">
    <location>
        <position position="1"/>
    </location>
</feature>
<dbReference type="SUPFAM" id="SSF103473">
    <property type="entry name" value="MFS general substrate transporter"/>
    <property type="match status" value="1"/>
</dbReference>
<feature type="transmembrane region" description="Helical" evidence="3">
    <location>
        <begin position="304"/>
        <end position="323"/>
    </location>
</feature>
<dbReference type="EMBL" id="KV453850">
    <property type="protein sequence ID" value="ODV86349.1"/>
    <property type="molecule type" value="Genomic_DNA"/>
</dbReference>
<dbReference type="OrthoDB" id="6509908at2759"/>
<reference evidence="6" key="1">
    <citation type="submission" date="2016-04" db="EMBL/GenBank/DDBJ databases">
        <title>Comparative genomics of biotechnologically important yeasts.</title>
        <authorList>
            <consortium name="DOE Joint Genome Institute"/>
            <person name="Riley R."/>
            <person name="Haridas S."/>
            <person name="Wolfe K.H."/>
            <person name="Lopes M.R."/>
            <person name="Hittinger C.T."/>
            <person name="Goker M."/>
            <person name="Salamov A."/>
            <person name="Wisecaver J."/>
            <person name="Long T.M."/>
            <person name="Aerts A.L."/>
            <person name="Barry K."/>
            <person name="Choi C."/>
            <person name="Clum A."/>
            <person name="Coughlan A.Y."/>
            <person name="Deshpande S."/>
            <person name="Douglass A.P."/>
            <person name="Hanson S.J."/>
            <person name="Klenk H.-P."/>
            <person name="Labutti K."/>
            <person name="Lapidus A."/>
            <person name="Lindquist E."/>
            <person name="Lipzen A."/>
            <person name="Meier-Kolthoff J.P."/>
            <person name="Ohm R.A."/>
            <person name="Otillar R.P."/>
            <person name="Pangilinan J."/>
            <person name="Peng Y."/>
            <person name="Rokas A."/>
            <person name="Rosa C.A."/>
            <person name="Scheuner C."/>
            <person name="Sibirny A.A."/>
            <person name="Slot J.C."/>
            <person name="Stielow J.B."/>
            <person name="Sun H."/>
            <person name="Kurtzman C.P."/>
            <person name="Blackwell M."/>
            <person name="Grigoriev I.V."/>
            <person name="Jeffries T.W."/>
        </authorList>
    </citation>
    <scope>NUCLEOTIDE SEQUENCE [LARGE SCALE GENOMIC DNA]</scope>
    <source>
        <strain evidence="6">NRRL YB-2248</strain>
    </source>
</reference>
<dbReference type="AlphaFoldDB" id="A0A1E4T3L6"/>
<comment type="similarity">
    <text evidence="2">Belongs to the major facilitator superfamily. Monocarboxylate porter (TC 2.A.1.13) family.</text>
</comment>
<dbReference type="GO" id="GO:0022857">
    <property type="term" value="F:transmembrane transporter activity"/>
    <property type="evidence" value="ECO:0007669"/>
    <property type="project" value="InterPro"/>
</dbReference>
<feature type="domain" description="Major facilitator superfamily (MFS) profile" evidence="4">
    <location>
        <begin position="10"/>
        <end position="423"/>
    </location>
</feature>
<evidence type="ECO:0000256" key="2">
    <source>
        <dbReference type="ARBA" id="ARBA00006727"/>
    </source>
</evidence>
<feature type="transmembrane region" description="Helical" evidence="3">
    <location>
        <begin position="403"/>
        <end position="422"/>
    </location>
</feature>
<dbReference type="InterPro" id="IPR011701">
    <property type="entry name" value="MFS"/>
</dbReference>
<keyword evidence="6" id="KW-1185">Reference proteome</keyword>
<dbReference type="InterPro" id="IPR020846">
    <property type="entry name" value="MFS_dom"/>
</dbReference>
<accession>A0A1E4T3L6</accession>
<evidence type="ECO:0000256" key="1">
    <source>
        <dbReference type="ARBA" id="ARBA00004141"/>
    </source>
</evidence>
<dbReference type="GO" id="GO:0032218">
    <property type="term" value="P:riboflavin transport"/>
    <property type="evidence" value="ECO:0007669"/>
    <property type="project" value="TreeGrafter"/>
</dbReference>